<evidence type="ECO:0000256" key="1">
    <source>
        <dbReference type="ARBA" id="ARBA00004651"/>
    </source>
</evidence>
<keyword evidence="7 9" id="KW-0472">Membrane</keyword>
<evidence type="ECO:0000256" key="2">
    <source>
        <dbReference type="ARBA" id="ARBA00008017"/>
    </source>
</evidence>
<dbReference type="KEGG" id="izh:FEM41_07805"/>
<dbReference type="Pfam" id="PF00924">
    <property type="entry name" value="MS_channel_2nd"/>
    <property type="match status" value="1"/>
</dbReference>
<feature type="coiled-coil region" evidence="8">
    <location>
        <begin position="148"/>
        <end position="239"/>
    </location>
</feature>
<dbReference type="Proteomes" id="UP000302163">
    <property type="component" value="Chromosome"/>
</dbReference>
<feature type="transmembrane region" description="Helical" evidence="9">
    <location>
        <begin position="480"/>
        <end position="500"/>
    </location>
</feature>
<dbReference type="InterPro" id="IPR011066">
    <property type="entry name" value="MscS_channel_C_sf"/>
</dbReference>
<comment type="subcellular location">
    <subcellularLocation>
        <location evidence="1">Cell membrane</location>
        <topology evidence="1">Multi-pass membrane protein</topology>
    </subcellularLocation>
</comment>
<feature type="signal peptide" evidence="10">
    <location>
        <begin position="1"/>
        <end position="19"/>
    </location>
</feature>
<feature type="domain" description="Mechanosensitive ion channel transmembrane helices 2/3" evidence="15">
    <location>
        <begin position="879"/>
        <end position="920"/>
    </location>
</feature>
<dbReference type="PANTHER" id="PTHR30347:SF9">
    <property type="entry name" value="MINICONDUCTANCE MECHANOSENSITIVE CHANNEL MSCM"/>
    <property type="match status" value="1"/>
</dbReference>
<keyword evidence="8" id="KW-0175">Coiled coil</keyword>
<evidence type="ECO:0000259" key="11">
    <source>
        <dbReference type="Pfam" id="PF00924"/>
    </source>
</evidence>
<dbReference type="InterPro" id="IPR023408">
    <property type="entry name" value="MscS_beta-dom_sf"/>
</dbReference>
<feature type="transmembrane region" description="Helical" evidence="9">
    <location>
        <begin position="873"/>
        <end position="894"/>
    </location>
</feature>
<evidence type="ECO:0000256" key="8">
    <source>
        <dbReference type="SAM" id="Coils"/>
    </source>
</evidence>
<feature type="domain" description="Mechanosensitive ion channel MscS porin" evidence="13">
    <location>
        <begin position="32"/>
        <end position="259"/>
    </location>
</feature>
<dbReference type="SUPFAM" id="SSF50182">
    <property type="entry name" value="Sm-like ribonucleoproteins"/>
    <property type="match status" value="1"/>
</dbReference>
<dbReference type="InterPro" id="IPR052702">
    <property type="entry name" value="MscS-like_channel"/>
</dbReference>
<dbReference type="SUPFAM" id="SSF82689">
    <property type="entry name" value="Mechanosensitive channel protein MscS (YggB), C-terminal domain"/>
    <property type="match status" value="1"/>
</dbReference>
<keyword evidence="5 10" id="KW-0732">Signal</keyword>
<feature type="domain" description="Mechanosensitive ion channel MscS C-terminal" evidence="14">
    <location>
        <begin position="995"/>
        <end position="1077"/>
    </location>
</feature>
<feature type="chain" id="PRO_5020985997" evidence="10">
    <location>
        <begin position="20"/>
        <end position="1108"/>
    </location>
</feature>
<evidence type="ECO:0000259" key="14">
    <source>
        <dbReference type="Pfam" id="PF21082"/>
    </source>
</evidence>
<keyword evidence="17" id="KW-1185">Reference proteome</keyword>
<evidence type="ECO:0000313" key="17">
    <source>
        <dbReference type="Proteomes" id="UP000302163"/>
    </source>
</evidence>
<dbReference type="Pfam" id="PF12795">
    <property type="entry name" value="MscS_porin"/>
    <property type="match status" value="1"/>
</dbReference>
<accession>A0A4P8YIX0</accession>
<evidence type="ECO:0000256" key="9">
    <source>
        <dbReference type="SAM" id="Phobius"/>
    </source>
</evidence>
<dbReference type="SUPFAM" id="SSF82861">
    <property type="entry name" value="Mechanosensitive channel protein MscS (YggB), transmembrane region"/>
    <property type="match status" value="1"/>
</dbReference>
<protein>
    <submittedName>
        <fullName evidence="16">Miniconductance mechanosensitive channel MscM</fullName>
    </submittedName>
</protein>
<dbReference type="GO" id="GO:0005886">
    <property type="term" value="C:plasma membrane"/>
    <property type="evidence" value="ECO:0007669"/>
    <property type="project" value="UniProtKB-SubCell"/>
</dbReference>
<feature type="domain" description="Mechanosensitive ion channel inner membrane" evidence="12">
    <location>
        <begin position="481"/>
        <end position="818"/>
    </location>
</feature>
<feature type="transmembrane region" description="Helical" evidence="9">
    <location>
        <begin position="601"/>
        <end position="621"/>
    </location>
</feature>
<dbReference type="NCBIfam" id="NF008180">
    <property type="entry name" value="PRK10929.1"/>
    <property type="match status" value="1"/>
</dbReference>
<evidence type="ECO:0000259" key="15">
    <source>
        <dbReference type="Pfam" id="PF21088"/>
    </source>
</evidence>
<feature type="transmembrane region" description="Helical" evidence="9">
    <location>
        <begin position="521"/>
        <end position="543"/>
    </location>
</feature>
<evidence type="ECO:0000313" key="16">
    <source>
        <dbReference type="EMBL" id="QCT19564.1"/>
    </source>
</evidence>
<dbReference type="OrthoDB" id="9799209at2"/>
<dbReference type="RefSeq" id="WP_138095447.1">
    <property type="nucleotide sequence ID" value="NZ_CP040428.1"/>
</dbReference>
<evidence type="ECO:0000256" key="5">
    <source>
        <dbReference type="ARBA" id="ARBA00022729"/>
    </source>
</evidence>
<evidence type="ECO:0000259" key="12">
    <source>
        <dbReference type="Pfam" id="PF12794"/>
    </source>
</evidence>
<dbReference type="Gene3D" id="3.30.70.100">
    <property type="match status" value="1"/>
</dbReference>
<name>A0A4P8YIX0_9ENTR</name>
<feature type="transmembrane region" description="Helical" evidence="9">
    <location>
        <begin position="832"/>
        <end position="852"/>
    </location>
</feature>
<dbReference type="Gene3D" id="2.30.30.60">
    <property type="match status" value="1"/>
</dbReference>
<sequence length="1108" mass="123922">MRLSMIFLLAFGLSMGAHAATAVPDEKQVAQELEQAKAAKNQPGQTETVDALQSALNSLEERKESLERTRQYQQVIDNLPTLTRTLRQQLTNLTDETPVISENISTDALNQEILQVSSQLLEKSRQARLEQERNREIADSLGQLPHQQTETRRQLSELERRLNNQTTATTALGQAQQLASQADAARLKARVDELELAQLSASNRQELARLRAELAQKQAGQLDSRLQALRNHLNAQRQREAEKALESTELLAENSDNLPPDIVAQFRINRELSQALNQQAQRMDLVASQQRQAAHQTLQVRQALDTLREQSQWLGASNVLGEALRAQVARLPEMPKPQQMDTEMAQQRVQRLRYEDRLNKQGQLRQIQQADGKPLTAEQQRILNAQLKTQRELLSSLLQGSDSLILDLTRLKVANSQLEEALKEMNEATHRYLFWTADVSPMGLSWPISVVQDLRRLISLDTLSQLGKASAMMLTSRATLPPLFFALVLVAFSIGSRRHFTAFLERSSARVGKVTQDHFWLTMRTVFWSILVASPLPVLWATLGYGLREAWPYPLAVAIGEGVTATVPLLWVVMICATFARPNGLFVVHFGWPRLQVGRAMRYYLMSVGFIVPLIMALIMFDKLNDREFSASLGRLCFLLICGALAIVTLSLKHAGLPLYLDKEGSGNNLVNRVLWGMLICAPLLAMMAASIGYLATAKALLARLETSVAIWFFLLVIYHIIRRWMLIQRRRLAFDRAKQRRAEMLAQRARGEEEATHPHSTEGNQEIEEPVVDLDTISAQSLRLVRSVLMLIALVSVILLWSEIHSAFGFLENISLWDVTTTIQGVESVEPITLGAVLIAILILIITAQLVRNLPALLELALLQHLSLTPGTGYAITTITKYLLVLIGGLVGFSMIGIEWSKLQWLVAALGVGLGFGLQQIFANLVSGLIILFEKPIRIGDTVTIRELTGSITRINIRATTISDWDRKEIIVPNQAFITEQFVNWSLSDAITRVVLTIPAPTEANSEEVTELLTTAANRCSLVLENPPPEVYLVDLQQGLQIFELRIYAAEMGHRMPLRHEIHQLILQGFREHGIDLPFPPFQTRLETLGGGQRTISSAGRRSAGSL</sequence>
<feature type="transmembrane region" description="Helical" evidence="9">
    <location>
        <begin position="633"/>
        <end position="652"/>
    </location>
</feature>
<dbReference type="EMBL" id="CP040428">
    <property type="protein sequence ID" value="QCT19564.1"/>
    <property type="molecule type" value="Genomic_DNA"/>
</dbReference>
<evidence type="ECO:0000259" key="13">
    <source>
        <dbReference type="Pfam" id="PF12795"/>
    </source>
</evidence>
<dbReference type="InterPro" id="IPR006685">
    <property type="entry name" value="MscS_channel_2nd"/>
</dbReference>
<dbReference type="Gene3D" id="1.10.287.1260">
    <property type="match status" value="1"/>
</dbReference>
<feature type="transmembrane region" description="Helical" evidence="9">
    <location>
        <begin position="673"/>
        <end position="695"/>
    </location>
</feature>
<feature type="domain" description="Mechanosensitive ion channel MscS" evidence="11">
    <location>
        <begin position="922"/>
        <end position="987"/>
    </location>
</feature>
<evidence type="ECO:0000256" key="7">
    <source>
        <dbReference type="ARBA" id="ARBA00023136"/>
    </source>
</evidence>
<evidence type="ECO:0000256" key="6">
    <source>
        <dbReference type="ARBA" id="ARBA00022989"/>
    </source>
</evidence>
<dbReference type="PANTHER" id="PTHR30347">
    <property type="entry name" value="POTASSIUM CHANNEL RELATED"/>
    <property type="match status" value="1"/>
</dbReference>
<keyword evidence="4 9" id="KW-0812">Transmembrane</keyword>
<dbReference type="FunFam" id="1.10.287.1260:FF:000002">
    <property type="entry name" value="Potassium efflux system KefA"/>
    <property type="match status" value="1"/>
</dbReference>
<dbReference type="Pfam" id="PF21088">
    <property type="entry name" value="MS_channel_1st"/>
    <property type="match status" value="1"/>
</dbReference>
<dbReference type="AlphaFoldDB" id="A0A4P8YIX0"/>
<dbReference type="Pfam" id="PF12794">
    <property type="entry name" value="MscS_TM"/>
    <property type="match status" value="1"/>
</dbReference>
<comment type="similarity">
    <text evidence="2">Belongs to the MscS (TC 1.A.23) family.</text>
</comment>
<gene>
    <name evidence="16" type="primary">mscM</name>
    <name evidence="16" type="ORF">FEM41_07805</name>
</gene>
<feature type="transmembrane region" description="Helical" evidence="9">
    <location>
        <begin position="906"/>
        <end position="934"/>
    </location>
</feature>
<evidence type="ECO:0000256" key="4">
    <source>
        <dbReference type="ARBA" id="ARBA00022692"/>
    </source>
</evidence>
<evidence type="ECO:0000256" key="10">
    <source>
        <dbReference type="SAM" id="SignalP"/>
    </source>
</evidence>
<proteinExistence type="inferred from homology"/>
<dbReference type="InterPro" id="IPR049278">
    <property type="entry name" value="MS_channel_C"/>
</dbReference>
<dbReference type="InterPro" id="IPR049142">
    <property type="entry name" value="MS_channel_1st"/>
</dbReference>
<dbReference type="GO" id="GO:0008381">
    <property type="term" value="F:mechanosensitive monoatomic ion channel activity"/>
    <property type="evidence" value="ECO:0007669"/>
    <property type="project" value="UniProtKB-ARBA"/>
</dbReference>
<evidence type="ECO:0000256" key="3">
    <source>
        <dbReference type="ARBA" id="ARBA00022475"/>
    </source>
</evidence>
<dbReference type="Pfam" id="PF21082">
    <property type="entry name" value="MS_channel_3rd"/>
    <property type="match status" value="1"/>
</dbReference>
<dbReference type="InterPro" id="IPR010920">
    <property type="entry name" value="LSM_dom_sf"/>
</dbReference>
<dbReference type="InterPro" id="IPR011014">
    <property type="entry name" value="MscS_channel_TM-2"/>
</dbReference>
<feature type="transmembrane region" description="Helical" evidence="9">
    <location>
        <begin position="789"/>
        <end position="812"/>
    </location>
</feature>
<dbReference type="InterPro" id="IPR024393">
    <property type="entry name" value="MscS_porin"/>
</dbReference>
<feature type="transmembrane region" description="Helical" evidence="9">
    <location>
        <begin position="701"/>
        <end position="722"/>
    </location>
</feature>
<dbReference type="InterPro" id="IPR025692">
    <property type="entry name" value="MscS_IM_dom1"/>
</dbReference>
<keyword evidence="6 9" id="KW-1133">Transmembrane helix</keyword>
<organism evidence="16 17">
    <name type="scientific">Jejubacter calystegiae</name>
    <dbReference type="NCBI Taxonomy" id="2579935"/>
    <lineage>
        <taxon>Bacteria</taxon>
        <taxon>Pseudomonadati</taxon>
        <taxon>Pseudomonadota</taxon>
        <taxon>Gammaproteobacteria</taxon>
        <taxon>Enterobacterales</taxon>
        <taxon>Enterobacteriaceae</taxon>
        <taxon>Jejubacter</taxon>
    </lineage>
</organism>
<keyword evidence="3" id="KW-1003">Cell membrane</keyword>
<feature type="transmembrane region" description="Helical" evidence="9">
    <location>
        <begin position="555"/>
        <end position="580"/>
    </location>
</feature>
<reference evidence="16 17" key="1">
    <citation type="submission" date="2019-05" db="EMBL/GenBank/DDBJ databases">
        <title>Complete genome sequence of Izhakiella calystegiae KSNA2, an endophyte isolated from beach morning glory (Calystegia soldanella).</title>
        <authorList>
            <person name="Jiang L."/>
            <person name="Jeong J.C."/>
            <person name="Kim C.Y."/>
            <person name="Kim D.H."/>
            <person name="Kim S.W."/>
            <person name="Lee j."/>
        </authorList>
    </citation>
    <scope>NUCLEOTIDE SEQUENCE [LARGE SCALE GENOMIC DNA]</scope>
    <source>
        <strain evidence="16 17">KSNA2</strain>
    </source>
</reference>